<dbReference type="SUPFAM" id="SSF55486">
    <property type="entry name" value="Metalloproteases ('zincins'), catalytic domain"/>
    <property type="match status" value="1"/>
</dbReference>
<name>A0A3E2TN79_9FIRM</name>
<keyword evidence="4 6" id="KW-0862">Zinc</keyword>
<evidence type="ECO:0000259" key="7">
    <source>
        <dbReference type="Pfam" id="PF01432"/>
    </source>
</evidence>
<feature type="domain" description="Peptidase M3A/M3B catalytic" evidence="7">
    <location>
        <begin position="209"/>
        <end position="588"/>
    </location>
</feature>
<dbReference type="InterPro" id="IPR013647">
    <property type="entry name" value="OligopepF_N_dom"/>
</dbReference>
<comment type="cofactor">
    <cofactor evidence="6">
        <name>Zn(2+)</name>
        <dbReference type="ChEBI" id="CHEBI:29105"/>
    </cofactor>
    <text evidence="6">Binds 1 zinc ion.</text>
</comment>
<dbReference type="Gene3D" id="1.10.287.830">
    <property type="entry name" value="putative peptidase helix hairpin domain like"/>
    <property type="match status" value="1"/>
</dbReference>
<dbReference type="Pfam" id="PF01432">
    <property type="entry name" value="Peptidase_M3"/>
    <property type="match status" value="1"/>
</dbReference>
<dbReference type="PANTHER" id="PTHR11804">
    <property type="entry name" value="PROTEASE M3 THIMET OLIGOPEPTIDASE-RELATED"/>
    <property type="match status" value="1"/>
</dbReference>
<dbReference type="EC" id="3.4.24.-" evidence="6"/>
<dbReference type="InterPro" id="IPR004438">
    <property type="entry name" value="Peptidase_M3B"/>
</dbReference>
<dbReference type="EMBL" id="QVEP01000019">
    <property type="protein sequence ID" value="RGB79760.1"/>
    <property type="molecule type" value="Genomic_DNA"/>
</dbReference>
<evidence type="ECO:0000259" key="8">
    <source>
        <dbReference type="Pfam" id="PF08439"/>
    </source>
</evidence>
<evidence type="ECO:0000256" key="3">
    <source>
        <dbReference type="ARBA" id="ARBA00022801"/>
    </source>
</evidence>
<dbReference type="GO" id="GO:0006508">
    <property type="term" value="P:proteolysis"/>
    <property type="evidence" value="ECO:0007669"/>
    <property type="project" value="UniProtKB-KW"/>
</dbReference>
<dbReference type="Gene3D" id="1.10.1370.20">
    <property type="entry name" value="Oligoendopeptidase f, C-terminal domain"/>
    <property type="match status" value="1"/>
</dbReference>
<accession>A0A3E2TN79</accession>
<evidence type="ECO:0000313" key="9">
    <source>
        <dbReference type="EMBL" id="RGB79760.1"/>
    </source>
</evidence>
<dbReference type="InterPro" id="IPR042088">
    <property type="entry name" value="OligoPept_F_C"/>
</dbReference>
<dbReference type="InterPro" id="IPR001567">
    <property type="entry name" value="Pept_M3A_M3B_dom"/>
</dbReference>
<evidence type="ECO:0000256" key="6">
    <source>
        <dbReference type="RuleBase" id="RU368091"/>
    </source>
</evidence>
<protein>
    <recommendedName>
        <fullName evidence="6">Oligopeptidase F</fullName>
        <ecNumber evidence="6">3.4.24.-</ecNumber>
    </recommendedName>
</protein>
<sequence length="607" mass="69248">MAEQTTHTLPLREEVPAKDKWHIEDIFSNDDAFTSALEACRTHIDALAAFKDHLGDSAEMLCTYLTEKEKVLVELDSLYCYAGHRSEEDTSNPHYQDLRGQVDFTGNHFYETTAFEDPELLSLPEDFIPKALKNYSELIPFTHYLENTLRMKSHTLSKEEEALMSLTMDLDSTPQSIFYMFNNADIRFESITDRQGNEIGISHGRFVPLLESSDRDLRRKVFQSYYRSFDQYKNTVAAIFAANLKKELFYTKARHYASSMEAHLSQNNIPTAVYDQLIEAVHDALPEMYRYVRLRRKMLSVEELHMYDVYTPLVSGEHASIPFDEAMEIVSRGLAPLGESYIQLLNEGMHGGWIDRYENKGKRTGAYSGGDYAHHPFVLMNYQGTLDNIFTLAHEMGHSLHSWYANHTHHYVDASYSIFVAEIASTCNEALLMHDLLERCSDPHEKLWLLNHYLDMFKGTLFRQTMFAEFEKITHEKTAAGETLNAQSLCQIYGDLNTLYFGPDMVNDPEISLEWARIPHFYMPFYVYQYATGFSAAIALSHRILTDGAPAVRDYIDFLKAGGSDYPINVLKKAGVDMTTKAPVASALSVFSSVLDETEAVITSLGL</sequence>
<proteinExistence type="inferred from homology"/>
<dbReference type="GO" id="GO:0004222">
    <property type="term" value="F:metalloendopeptidase activity"/>
    <property type="evidence" value="ECO:0007669"/>
    <property type="project" value="UniProtKB-UniRule"/>
</dbReference>
<dbReference type="GO" id="GO:0046872">
    <property type="term" value="F:metal ion binding"/>
    <property type="evidence" value="ECO:0007669"/>
    <property type="project" value="UniProtKB-UniRule"/>
</dbReference>
<dbReference type="NCBIfam" id="TIGR00181">
    <property type="entry name" value="pepF"/>
    <property type="match status" value="1"/>
</dbReference>
<comment type="similarity">
    <text evidence="6">Belongs to the peptidase M3B family.</text>
</comment>
<keyword evidence="3 6" id="KW-0378">Hydrolase</keyword>
<evidence type="ECO:0000256" key="2">
    <source>
        <dbReference type="ARBA" id="ARBA00022723"/>
    </source>
</evidence>
<comment type="caution">
    <text evidence="9">The sequence shown here is derived from an EMBL/GenBank/DDBJ whole genome shotgun (WGS) entry which is preliminary data.</text>
</comment>
<dbReference type="Gene3D" id="1.20.140.70">
    <property type="entry name" value="Oligopeptidase f, N-terminal domain"/>
    <property type="match status" value="1"/>
</dbReference>
<feature type="domain" description="Oligopeptidase F N-terminal" evidence="8">
    <location>
        <begin position="119"/>
        <end position="188"/>
    </location>
</feature>
<evidence type="ECO:0000256" key="4">
    <source>
        <dbReference type="ARBA" id="ARBA00022833"/>
    </source>
</evidence>
<dbReference type="Pfam" id="PF08439">
    <property type="entry name" value="Peptidase_M3_N"/>
    <property type="match status" value="1"/>
</dbReference>
<keyword evidence="1 6" id="KW-0645">Protease</keyword>
<dbReference type="Proteomes" id="UP000260773">
    <property type="component" value="Unassembled WGS sequence"/>
</dbReference>
<dbReference type="CDD" id="cd09608">
    <property type="entry name" value="M3B_PepF"/>
    <property type="match status" value="1"/>
</dbReference>
<evidence type="ECO:0000313" key="10">
    <source>
        <dbReference type="Proteomes" id="UP000260773"/>
    </source>
</evidence>
<dbReference type="InterPro" id="IPR045090">
    <property type="entry name" value="Pept_M3A_M3B"/>
</dbReference>
<dbReference type="PANTHER" id="PTHR11804:SF84">
    <property type="entry name" value="SACCHAROLYSIN"/>
    <property type="match status" value="1"/>
</dbReference>
<keyword evidence="5 6" id="KW-0482">Metalloprotease</keyword>
<reference evidence="9 10" key="1">
    <citation type="submission" date="2018-08" db="EMBL/GenBank/DDBJ databases">
        <title>A genome reference for cultivated species of the human gut microbiota.</title>
        <authorList>
            <person name="Zou Y."/>
            <person name="Xue W."/>
            <person name="Luo G."/>
        </authorList>
    </citation>
    <scope>NUCLEOTIDE SEQUENCE [LARGE SCALE GENOMIC DNA]</scope>
    <source>
        <strain evidence="9 10">AF45-17</strain>
    </source>
</reference>
<evidence type="ECO:0000256" key="5">
    <source>
        <dbReference type="ARBA" id="ARBA00023049"/>
    </source>
</evidence>
<comment type="function">
    <text evidence="6">Has oligopeptidase activity and degrades a variety of small bioactive peptides.</text>
</comment>
<keyword evidence="2 6" id="KW-0479">Metal-binding</keyword>
<organism evidence="9 10">
    <name type="scientific">Coprococcus catus</name>
    <dbReference type="NCBI Taxonomy" id="116085"/>
    <lineage>
        <taxon>Bacteria</taxon>
        <taxon>Bacillati</taxon>
        <taxon>Bacillota</taxon>
        <taxon>Clostridia</taxon>
        <taxon>Lachnospirales</taxon>
        <taxon>Lachnospiraceae</taxon>
        <taxon>Coprococcus</taxon>
    </lineage>
</organism>
<dbReference type="GO" id="GO:0006518">
    <property type="term" value="P:peptide metabolic process"/>
    <property type="evidence" value="ECO:0007669"/>
    <property type="project" value="TreeGrafter"/>
</dbReference>
<dbReference type="AlphaFoldDB" id="A0A3E2TN79"/>
<evidence type="ECO:0000256" key="1">
    <source>
        <dbReference type="ARBA" id="ARBA00022670"/>
    </source>
</evidence>
<gene>
    <name evidence="9" type="primary">pepF</name>
    <name evidence="9" type="ORF">DW070_09015</name>
</gene>